<accession>A0A450SU83</accession>
<evidence type="ECO:0000313" key="2">
    <source>
        <dbReference type="EMBL" id="VFJ57547.1"/>
    </source>
</evidence>
<protein>
    <submittedName>
        <fullName evidence="2">Uncharacterized protein</fullName>
    </submittedName>
</protein>
<evidence type="ECO:0000256" key="1">
    <source>
        <dbReference type="SAM" id="MobiDB-lite"/>
    </source>
</evidence>
<name>A0A450SU83_9GAMM</name>
<sequence length="40" mass="4275">MGDWTRGSGWEAGVEGEGGRPPVSRQANRIMGIALLDTVF</sequence>
<organism evidence="2">
    <name type="scientific">Candidatus Kentrum sp. DK</name>
    <dbReference type="NCBI Taxonomy" id="2126562"/>
    <lineage>
        <taxon>Bacteria</taxon>
        <taxon>Pseudomonadati</taxon>
        <taxon>Pseudomonadota</taxon>
        <taxon>Gammaproteobacteria</taxon>
        <taxon>Candidatus Kentrum</taxon>
    </lineage>
</organism>
<dbReference type="AlphaFoldDB" id="A0A450SU83"/>
<feature type="region of interest" description="Disordered" evidence="1">
    <location>
        <begin position="1"/>
        <end position="23"/>
    </location>
</feature>
<gene>
    <name evidence="2" type="ORF">BECKDK2373B_GA0170837_106711</name>
</gene>
<proteinExistence type="predicted"/>
<reference evidence="2" key="1">
    <citation type="submission" date="2019-02" db="EMBL/GenBank/DDBJ databases">
        <authorList>
            <person name="Gruber-Vodicka R. H."/>
            <person name="Seah K. B. B."/>
        </authorList>
    </citation>
    <scope>NUCLEOTIDE SEQUENCE</scope>
    <source>
        <strain evidence="2">BECK_DK47</strain>
    </source>
</reference>
<dbReference type="EMBL" id="CAADEX010000067">
    <property type="protein sequence ID" value="VFJ57547.1"/>
    <property type="molecule type" value="Genomic_DNA"/>
</dbReference>